<accession>A0A7X1Z6S1</accession>
<dbReference type="EMBL" id="WITJ01000002">
    <property type="protein sequence ID" value="MQW38720.1"/>
    <property type="molecule type" value="Genomic_DNA"/>
</dbReference>
<gene>
    <name evidence="2" type="ORF">GHI93_01980</name>
</gene>
<dbReference type="AlphaFoldDB" id="A0A7X1Z6S1"/>
<dbReference type="Pfam" id="PF00561">
    <property type="entry name" value="Abhydrolase_1"/>
    <property type="match status" value="1"/>
</dbReference>
<dbReference type="RefSeq" id="WP_153495116.1">
    <property type="nucleotide sequence ID" value="NZ_CAXYUY010000009.1"/>
</dbReference>
<keyword evidence="2" id="KW-0378">Hydrolase</keyword>
<dbReference type="Gene3D" id="3.40.50.1820">
    <property type="entry name" value="alpha/beta hydrolase"/>
    <property type="match status" value="2"/>
</dbReference>
<protein>
    <submittedName>
        <fullName evidence="2">Alpha/beta fold hydrolase</fullName>
    </submittedName>
</protein>
<dbReference type="GO" id="GO:0016787">
    <property type="term" value="F:hydrolase activity"/>
    <property type="evidence" value="ECO:0007669"/>
    <property type="project" value="UniProtKB-KW"/>
</dbReference>
<dbReference type="InterPro" id="IPR000073">
    <property type="entry name" value="AB_hydrolase_1"/>
</dbReference>
<dbReference type="PANTHER" id="PTHR43433:SF5">
    <property type="entry name" value="AB HYDROLASE-1 DOMAIN-CONTAINING PROTEIN"/>
    <property type="match status" value="1"/>
</dbReference>
<dbReference type="PANTHER" id="PTHR43433">
    <property type="entry name" value="HYDROLASE, ALPHA/BETA FOLD FAMILY PROTEIN"/>
    <property type="match status" value="1"/>
</dbReference>
<dbReference type="InterPro" id="IPR050471">
    <property type="entry name" value="AB_hydrolase"/>
</dbReference>
<evidence type="ECO:0000313" key="2">
    <source>
        <dbReference type="EMBL" id="MQW38720.1"/>
    </source>
</evidence>
<comment type="caution">
    <text evidence="2">The sequence shown here is derived from an EMBL/GenBank/DDBJ whole genome shotgun (WGS) entry which is preliminary data.</text>
</comment>
<keyword evidence="3" id="KW-1185">Reference proteome</keyword>
<dbReference type="InterPro" id="IPR029058">
    <property type="entry name" value="AB_hydrolase_fold"/>
</dbReference>
<name>A0A7X1Z6S1_9LACT</name>
<reference evidence="2 3" key="1">
    <citation type="submission" date="2019-10" db="EMBL/GenBank/DDBJ databases">
        <authorList>
            <person name="Dong K."/>
        </authorList>
    </citation>
    <scope>NUCLEOTIDE SEQUENCE [LARGE SCALE GENOMIC DNA]</scope>
    <source>
        <strain evidence="2 3">DSM 28960</strain>
    </source>
</reference>
<evidence type="ECO:0000259" key="1">
    <source>
        <dbReference type="Pfam" id="PF00561"/>
    </source>
</evidence>
<dbReference type="Proteomes" id="UP000439550">
    <property type="component" value="Unassembled WGS sequence"/>
</dbReference>
<dbReference type="OrthoDB" id="9805423at2"/>
<dbReference type="SUPFAM" id="SSF53474">
    <property type="entry name" value="alpha/beta-Hydrolases"/>
    <property type="match status" value="1"/>
</dbReference>
<feature type="domain" description="AB hydrolase-1" evidence="1">
    <location>
        <begin position="22"/>
        <end position="120"/>
    </location>
</feature>
<sequence>MDKWITTTDQVKIYYSVCGHGPALIFLHGNLQTGRVFKKQVAYFSKKYTCLTIDTRAHGRSFFDGERLVFSRLAQDVFDVMNQENLQKADLIGFSDGANIAMVLASEHPDRFSRLVLNAGNLTTKGIYFALRFFFFVTTHLLNWLKISRPTLQLLTQNTGLEMSDLSRITAQTLILIGQFDVVKYAHAYEMSTFIPDSKLIVAPLATHLFFYFQPKRFNKLIDQFLS</sequence>
<evidence type="ECO:0000313" key="3">
    <source>
        <dbReference type="Proteomes" id="UP000439550"/>
    </source>
</evidence>
<organism evidence="2 3">
    <name type="scientific">Lactococcus hircilactis</name>
    <dbReference type="NCBI Taxonomy" id="1494462"/>
    <lineage>
        <taxon>Bacteria</taxon>
        <taxon>Bacillati</taxon>
        <taxon>Bacillota</taxon>
        <taxon>Bacilli</taxon>
        <taxon>Lactobacillales</taxon>
        <taxon>Streptococcaceae</taxon>
        <taxon>Lactococcus</taxon>
    </lineage>
</organism>
<proteinExistence type="predicted"/>